<dbReference type="PANTHER" id="PTHR30572">
    <property type="entry name" value="MEMBRANE COMPONENT OF TRANSPORTER-RELATED"/>
    <property type="match status" value="1"/>
</dbReference>
<keyword evidence="11" id="KW-1185">Reference proteome</keyword>
<reference evidence="10 11" key="1">
    <citation type="submission" date="2020-04" db="EMBL/GenBank/DDBJ databases">
        <title>Flammeovirga sp. SR4, a novel species isolated from seawater.</title>
        <authorList>
            <person name="Wang X."/>
        </authorList>
    </citation>
    <scope>NUCLEOTIDE SEQUENCE [LARGE SCALE GENOMIC DNA]</scope>
    <source>
        <strain evidence="10 11">ATCC 23126</strain>
    </source>
</reference>
<feature type="domain" description="MacB-like periplasmic core" evidence="9">
    <location>
        <begin position="19"/>
        <end position="230"/>
    </location>
</feature>
<evidence type="ECO:0000259" key="8">
    <source>
        <dbReference type="Pfam" id="PF02687"/>
    </source>
</evidence>
<dbReference type="GO" id="GO:0022857">
    <property type="term" value="F:transmembrane transporter activity"/>
    <property type="evidence" value="ECO:0007669"/>
    <property type="project" value="TreeGrafter"/>
</dbReference>
<feature type="transmembrane region" description="Helical" evidence="7">
    <location>
        <begin position="280"/>
        <end position="304"/>
    </location>
</feature>
<keyword evidence="3 7" id="KW-0812">Transmembrane</keyword>
<dbReference type="RefSeq" id="WP_169655880.1">
    <property type="nucleotide sequence ID" value="NZ_JABANE010000012.1"/>
</dbReference>
<evidence type="ECO:0000256" key="5">
    <source>
        <dbReference type="ARBA" id="ARBA00023136"/>
    </source>
</evidence>
<dbReference type="AlphaFoldDB" id="A0A7X9P1J9"/>
<dbReference type="PANTHER" id="PTHR30572:SF4">
    <property type="entry name" value="ABC TRANSPORTER PERMEASE YTRF"/>
    <property type="match status" value="1"/>
</dbReference>
<dbReference type="Pfam" id="PF02687">
    <property type="entry name" value="FtsX"/>
    <property type="match status" value="1"/>
</dbReference>
<dbReference type="Pfam" id="PF12704">
    <property type="entry name" value="MacB_PCD"/>
    <property type="match status" value="1"/>
</dbReference>
<feature type="transmembrane region" description="Helical" evidence="7">
    <location>
        <begin position="336"/>
        <end position="361"/>
    </location>
</feature>
<accession>A0A7X9P1J9</accession>
<organism evidence="10 11">
    <name type="scientific">Flammeovirga aprica JL-4</name>
    <dbReference type="NCBI Taxonomy" id="694437"/>
    <lineage>
        <taxon>Bacteria</taxon>
        <taxon>Pseudomonadati</taxon>
        <taxon>Bacteroidota</taxon>
        <taxon>Cytophagia</taxon>
        <taxon>Cytophagales</taxon>
        <taxon>Flammeovirgaceae</taxon>
        <taxon>Flammeovirga</taxon>
    </lineage>
</organism>
<evidence type="ECO:0000313" key="10">
    <source>
        <dbReference type="EMBL" id="NME67543.1"/>
    </source>
</evidence>
<dbReference type="GO" id="GO:0005886">
    <property type="term" value="C:plasma membrane"/>
    <property type="evidence" value="ECO:0007669"/>
    <property type="project" value="UniProtKB-SubCell"/>
</dbReference>
<evidence type="ECO:0000256" key="3">
    <source>
        <dbReference type="ARBA" id="ARBA00022692"/>
    </source>
</evidence>
<proteinExistence type="inferred from homology"/>
<comment type="caution">
    <text evidence="10">The sequence shown here is derived from an EMBL/GenBank/DDBJ whole genome shotgun (WGS) entry which is preliminary data.</text>
</comment>
<protein>
    <submittedName>
        <fullName evidence="10">FtsX-like permease family protein</fullName>
    </submittedName>
</protein>
<evidence type="ECO:0000256" key="1">
    <source>
        <dbReference type="ARBA" id="ARBA00004651"/>
    </source>
</evidence>
<comment type="subcellular location">
    <subcellularLocation>
        <location evidence="1">Cell membrane</location>
        <topology evidence="1">Multi-pass membrane protein</topology>
    </subcellularLocation>
</comment>
<gene>
    <name evidence="10" type="ORF">HHU12_06165</name>
</gene>
<keyword evidence="2" id="KW-1003">Cell membrane</keyword>
<dbReference type="EMBL" id="JABANE010000012">
    <property type="protein sequence ID" value="NME67543.1"/>
    <property type="molecule type" value="Genomic_DNA"/>
</dbReference>
<feature type="transmembrane region" description="Helical" evidence="7">
    <location>
        <begin position="20"/>
        <end position="40"/>
    </location>
</feature>
<dbReference type="InterPro" id="IPR025857">
    <property type="entry name" value="MacB_PCD"/>
</dbReference>
<evidence type="ECO:0000256" key="2">
    <source>
        <dbReference type="ARBA" id="ARBA00022475"/>
    </source>
</evidence>
<feature type="domain" description="ABC3 transporter permease C-terminal" evidence="8">
    <location>
        <begin position="286"/>
        <end position="401"/>
    </location>
</feature>
<evidence type="ECO:0000313" key="11">
    <source>
        <dbReference type="Proteomes" id="UP000576082"/>
    </source>
</evidence>
<dbReference type="InterPro" id="IPR050250">
    <property type="entry name" value="Macrolide_Exporter_MacB"/>
</dbReference>
<name>A0A7X9P1J9_9BACT</name>
<keyword evidence="5 7" id="KW-0472">Membrane</keyword>
<evidence type="ECO:0000256" key="4">
    <source>
        <dbReference type="ARBA" id="ARBA00022989"/>
    </source>
</evidence>
<keyword evidence="4 7" id="KW-1133">Transmembrane helix</keyword>
<feature type="transmembrane region" description="Helical" evidence="7">
    <location>
        <begin position="373"/>
        <end position="396"/>
    </location>
</feature>
<comment type="similarity">
    <text evidence="6">Belongs to the ABC-4 integral membrane protein family.</text>
</comment>
<sequence length="412" mass="47445">MVTYIKLAWYSLKKNPFFSFIILFGISITIMMVMFIGSILDTSYGPNGTYINTDRTLIANNIKVNRIEGHGYSNSSLSYYAYKEYFSKMKSFEVSTITMNHWFSNVYYKNLAKKIKRLDIDEKFTQIYPLEFIKGRPFNFEDLNERRKITIITDKLAKDLFGEEDPLGKKIKTDSEMFEVIGVVKAVNKLRKNAAADIYTPYNIHKKVDTDWHLVLGSSHVFMKFKDKDALIRGQEEYQEVLSSIPIDASKNEVSLESRAMTEKVNIFYNMLDVEDEKMYYVYLYVIVLIIMAIPALSLINLNITRIAERTSEMGIRKAFGASSSDLLKQLLVENVFTTLIGGMMGILFSFIMVYLFNAFSWMGEGETLEINYWLLVFGLSCTLFFSILSGFYPALKVSNFGIINSLKSDKQ</sequence>
<evidence type="ECO:0000256" key="6">
    <source>
        <dbReference type="ARBA" id="ARBA00038076"/>
    </source>
</evidence>
<evidence type="ECO:0000256" key="7">
    <source>
        <dbReference type="SAM" id="Phobius"/>
    </source>
</evidence>
<evidence type="ECO:0000259" key="9">
    <source>
        <dbReference type="Pfam" id="PF12704"/>
    </source>
</evidence>
<dbReference type="InterPro" id="IPR003838">
    <property type="entry name" value="ABC3_permease_C"/>
</dbReference>
<dbReference type="Proteomes" id="UP000576082">
    <property type="component" value="Unassembled WGS sequence"/>
</dbReference>